<gene>
    <name evidence="1" type="ORF">Tci_650502</name>
</gene>
<proteinExistence type="predicted"/>
<comment type="caution">
    <text evidence="1">The sequence shown here is derived from an EMBL/GenBank/DDBJ whole genome shotgun (WGS) entry which is preliminary data.</text>
</comment>
<feature type="non-terminal residue" evidence="1">
    <location>
        <position position="1"/>
    </location>
</feature>
<dbReference type="AlphaFoldDB" id="A0A699KB22"/>
<dbReference type="EMBL" id="BKCJ010487485">
    <property type="protein sequence ID" value="GFA78530.1"/>
    <property type="molecule type" value="Genomic_DNA"/>
</dbReference>
<sequence length="85" mass="9825">VGQQHEESKATNDSDKDELYENLIEIQLKDIDMKPRIQVVGFNEKAVHENRFQDGNERKEDHVGLTSHDWEVSDVGLQAVVKKEH</sequence>
<evidence type="ECO:0000313" key="1">
    <source>
        <dbReference type="EMBL" id="GFA78530.1"/>
    </source>
</evidence>
<name>A0A699KB22_TANCI</name>
<reference evidence="1" key="1">
    <citation type="journal article" date="2019" name="Sci. Rep.">
        <title>Draft genome of Tanacetum cinerariifolium, the natural source of mosquito coil.</title>
        <authorList>
            <person name="Yamashiro T."/>
            <person name="Shiraishi A."/>
            <person name="Satake H."/>
            <person name="Nakayama K."/>
        </authorList>
    </citation>
    <scope>NUCLEOTIDE SEQUENCE</scope>
</reference>
<organism evidence="1">
    <name type="scientific">Tanacetum cinerariifolium</name>
    <name type="common">Dalmatian daisy</name>
    <name type="synonym">Chrysanthemum cinerariifolium</name>
    <dbReference type="NCBI Taxonomy" id="118510"/>
    <lineage>
        <taxon>Eukaryota</taxon>
        <taxon>Viridiplantae</taxon>
        <taxon>Streptophyta</taxon>
        <taxon>Embryophyta</taxon>
        <taxon>Tracheophyta</taxon>
        <taxon>Spermatophyta</taxon>
        <taxon>Magnoliopsida</taxon>
        <taxon>eudicotyledons</taxon>
        <taxon>Gunneridae</taxon>
        <taxon>Pentapetalae</taxon>
        <taxon>asterids</taxon>
        <taxon>campanulids</taxon>
        <taxon>Asterales</taxon>
        <taxon>Asteraceae</taxon>
        <taxon>Asteroideae</taxon>
        <taxon>Anthemideae</taxon>
        <taxon>Anthemidinae</taxon>
        <taxon>Tanacetum</taxon>
    </lineage>
</organism>
<protein>
    <submittedName>
        <fullName evidence="1">Uncharacterized protein</fullName>
    </submittedName>
</protein>
<accession>A0A699KB22</accession>